<dbReference type="Pfam" id="PF02826">
    <property type="entry name" value="2-Hacid_dh_C"/>
    <property type="match status" value="1"/>
</dbReference>
<reference evidence="4 5" key="1">
    <citation type="submission" date="2019-09" db="EMBL/GenBank/DDBJ databases">
        <title>Phylogeny of genus Pseudoclavibacter and closely related genus.</title>
        <authorList>
            <person name="Li Y."/>
        </authorList>
    </citation>
    <scope>NUCLEOTIDE SEQUENCE [LARGE SCALE GENOMIC DNA]</scope>
    <source>
        <strain evidence="4 5">EGI 60007</strain>
    </source>
</reference>
<keyword evidence="2" id="KW-0520">NAD</keyword>
<evidence type="ECO:0000256" key="1">
    <source>
        <dbReference type="ARBA" id="ARBA00023002"/>
    </source>
</evidence>
<dbReference type="InterPro" id="IPR029753">
    <property type="entry name" value="D-isomer_DH_CS"/>
</dbReference>
<evidence type="ECO:0000313" key="4">
    <source>
        <dbReference type="EMBL" id="KAB1646901.1"/>
    </source>
</evidence>
<keyword evidence="5" id="KW-1185">Reference proteome</keyword>
<name>A0A6H9WH57_9MICO</name>
<dbReference type="SUPFAM" id="SSF52283">
    <property type="entry name" value="Formate/glycerate dehydrogenase catalytic domain-like"/>
    <property type="match status" value="1"/>
</dbReference>
<evidence type="ECO:0000313" key="5">
    <source>
        <dbReference type="Proteomes" id="UP000431744"/>
    </source>
</evidence>
<dbReference type="SUPFAM" id="SSF51735">
    <property type="entry name" value="NAD(P)-binding Rossmann-fold domains"/>
    <property type="match status" value="1"/>
</dbReference>
<dbReference type="RefSeq" id="WP_158030067.1">
    <property type="nucleotide sequence ID" value="NZ_BMHG01000002.1"/>
</dbReference>
<dbReference type="GO" id="GO:0005829">
    <property type="term" value="C:cytosol"/>
    <property type="evidence" value="ECO:0007669"/>
    <property type="project" value="TreeGrafter"/>
</dbReference>
<dbReference type="GO" id="GO:0030267">
    <property type="term" value="F:glyoxylate reductase (NADPH) activity"/>
    <property type="evidence" value="ECO:0007669"/>
    <property type="project" value="TreeGrafter"/>
</dbReference>
<protein>
    <recommendedName>
        <fullName evidence="3">D-isomer specific 2-hydroxyacid dehydrogenase NAD-binding domain-containing protein</fullName>
    </recommendedName>
</protein>
<dbReference type="GO" id="GO:0051287">
    <property type="term" value="F:NAD binding"/>
    <property type="evidence" value="ECO:0007669"/>
    <property type="project" value="InterPro"/>
</dbReference>
<sequence>MLKVLFWSPTVFAREATLDALDAVEGIETEIVQEIDDCVAGIASADVLVLGDAPPHDARRVVEAIAVSDGRLRAMHFVSAGREGFESVGFPAGVEVTGPTGANAPTVAEHAVALTLAVMRQIGRIAVNTSQGAWDRSLVRKLRSLEGQTALIVGLGHIGREVAIRLRAFGVHTIGLQRRARPDASVNELGNIADLDDYLPRADVVIISAALTAETAGLFGAERFAALPDTAVVINVARGGLVDTDALAAALGAGQLAGAGVDVTDPEPLPEGHPLWTAPGVVISPHIAGGGSPASMARIGESVAACVRGLQDRKEAGAHVG</sequence>
<dbReference type="OrthoDB" id="4324715at2"/>
<dbReference type="InterPro" id="IPR036291">
    <property type="entry name" value="NAD(P)-bd_dom_sf"/>
</dbReference>
<dbReference type="InterPro" id="IPR006140">
    <property type="entry name" value="D-isomer_DH_NAD-bd"/>
</dbReference>
<evidence type="ECO:0000259" key="3">
    <source>
        <dbReference type="Pfam" id="PF02826"/>
    </source>
</evidence>
<dbReference type="GO" id="GO:0016618">
    <property type="term" value="F:hydroxypyruvate reductase [NAD(P)H] activity"/>
    <property type="evidence" value="ECO:0007669"/>
    <property type="project" value="TreeGrafter"/>
</dbReference>
<evidence type="ECO:0000256" key="2">
    <source>
        <dbReference type="ARBA" id="ARBA00023027"/>
    </source>
</evidence>
<keyword evidence="1" id="KW-0560">Oxidoreductase</keyword>
<comment type="caution">
    <text evidence="4">The sequence shown here is derived from an EMBL/GenBank/DDBJ whole genome shotgun (WGS) entry which is preliminary data.</text>
</comment>
<accession>A0A6H9WH57</accession>
<dbReference type="InterPro" id="IPR050223">
    <property type="entry name" value="D-isomer_2-hydroxyacid_DH"/>
</dbReference>
<dbReference type="PROSITE" id="PS00671">
    <property type="entry name" value="D_2_HYDROXYACID_DH_3"/>
    <property type="match status" value="1"/>
</dbReference>
<dbReference type="PANTHER" id="PTHR10996">
    <property type="entry name" value="2-HYDROXYACID DEHYDROGENASE-RELATED"/>
    <property type="match status" value="1"/>
</dbReference>
<dbReference type="Proteomes" id="UP000431744">
    <property type="component" value="Unassembled WGS sequence"/>
</dbReference>
<gene>
    <name evidence="4" type="ORF">F8O04_14350</name>
</gene>
<organism evidence="4 5">
    <name type="scientific">Pseudoclavibacter endophyticus</name>
    <dbReference type="NCBI Taxonomy" id="1778590"/>
    <lineage>
        <taxon>Bacteria</taxon>
        <taxon>Bacillati</taxon>
        <taxon>Actinomycetota</taxon>
        <taxon>Actinomycetes</taxon>
        <taxon>Micrococcales</taxon>
        <taxon>Microbacteriaceae</taxon>
        <taxon>Pseudoclavibacter</taxon>
    </lineage>
</organism>
<dbReference type="PANTHER" id="PTHR10996:SF178">
    <property type="entry name" value="2-HYDROXYACID DEHYDROGENASE YGL185C-RELATED"/>
    <property type="match status" value="1"/>
</dbReference>
<dbReference type="AlphaFoldDB" id="A0A6H9WH57"/>
<dbReference type="EMBL" id="WBJY01000004">
    <property type="protein sequence ID" value="KAB1646901.1"/>
    <property type="molecule type" value="Genomic_DNA"/>
</dbReference>
<dbReference type="Gene3D" id="3.40.50.720">
    <property type="entry name" value="NAD(P)-binding Rossmann-like Domain"/>
    <property type="match status" value="2"/>
</dbReference>
<proteinExistence type="predicted"/>
<feature type="domain" description="D-isomer specific 2-hydroxyacid dehydrogenase NAD-binding" evidence="3">
    <location>
        <begin position="112"/>
        <end position="288"/>
    </location>
</feature>